<protein>
    <submittedName>
        <fullName evidence="2">Uncharacterized protein</fullName>
    </submittedName>
</protein>
<gene>
    <name evidence="2" type="ORF">PAHAL_9G094800</name>
</gene>
<accession>A0A2T8I0N4</accession>
<evidence type="ECO:0000313" key="2">
    <source>
        <dbReference type="EMBL" id="PVH31247.1"/>
    </source>
</evidence>
<dbReference type="Gramene" id="PVH31247">
    <property type="protein sequence ID" value="PVH31247"/>
    <property type="gene ID" value="PAHAL_9G094800"/>
</dbReference>
<feature type="compositionally biased region" description="Polar residues" evidence="1">
    <location>
        <begin position="70"/>
        <end position="81"/>
    </location>
</feature>
<dbReference type="Proteomes" id="UP000243499">
    <property type="component" value="Chromosome 9"/>
</dbReference>
<feature type="region of interest" description="Disordered" evidence="1">
    <location>
        <begin position="111"/>
        <end position="174"/>
    </location>
</feature>
<name>A0A2T8I0N4_9POAL</name>
<dbReference type="AlphaFoldDB" id="A0A2T8I0N4"/>
<feature type="compositionally biased region" description="Low complexity" evidence="1">
    <location>
        <begin position="125"/>
        <end position="135"/>
    </location>
</feature>
<sequence>MLAQRSFSFHSPPLARLSCPLRCRSLASCVRSLTGTRRSAAVRMAGPGCAGQSRPSSPSGPWSPTPSGSEEVSSPAPTAEQTDPFECCFANPCPRCAFYQRRWRTTCAGRESSMASDGAGGGPAAAGSPSRRSTGQRGGSARGGSSARGADSGNSASNNSSPNKLRPNTPVSLA</sequence>
<reference evidence="2" key="1">
    <citation type="submission" date="2018-04" db="EMBL/GenBank/DDBJ databases">
        <title>WGS assembly of Panicum hallii.</title>
        <authorList>
            <person name="Lovell J."/>
            <person name="Jenkins J."/>
            <person name="Lowry D."/>
            <person name="Mamidi S."/>
            <person name="Sreedasyam A."/>
            <person name="Weng X."/>
            <person name="Barry K."/>
            <person name="Bonette J."/>
            <person name="Campitelli B."/>
            <person name="Daum C."/>
            <person name="Gordon S."/>
            <person name="Gould B."/>
            <person name="Lipzen A."/>
            <person name="Macqueen A."/>
            <person name="Palacio-Mejia J."/>
            <person name="Plott C."/>
            <person name="Shakirov E."/>
            <person name="Shu S."/>
            <person name="Yoshinaga Y."/>
            <person name="Zane M."/>
            <person name="Rokhsar D."/>
            <person name="Grimwood J."/>
            <person name="Schmutz J."/>
            <person name="Juenger T."/>
        </authorList>
    </citation>
    <scope>NUCLEOTIDE SEQUENCE [LARGE SCALE GENOMIC DNA]</scope>
    <source>
        <strain evidence="2">FIL2</strain>
    </source>
</reference>
<proteinExistence type="predicted"/>
<feature type="compositionally biased region" description="Low complexity" evidence="1">
    <location>
        <begin position="51"/>
        <end position="69"/>
    </location>
</feature>
<feature type="compositionally biased region" description="Low complexity" evidence="1">
    <location>
        <begin position="143"/>
        <end position="163"/>
    </location>
</feature>
<feature type="region of interest" description="Disordered" evidence="1">
    <location>
        <begin position="43"/>
        <end position="81"/>
    </location>
</feature>
<evidence type="ECO:0000256" key="1">
    <source>
        <dbReference type="SAM" id="MobiDB-lite"/>
    </source>
</evidence>
<organism evidence="2">
    <name type="scientific">Panicum hallii</name>
    <dbReference type="NCBI Taxonomy" id="206008"/>
    <lineage>
        <taxon>Eukaryota</taxon>
        <taxon>Viridiplantae</taxon>
        <taxon>Streptophyta</taxon>
        <taxon>Embryophyta</taxon>
        <taxon>Tracheophyta</taxon>
        <taxon>Spermatophyta</taxon>
        <taxon>Magnoliopsida</taxon>
        <taxon>Liliopsida</taxon>
        <taxon>Poales</taxon>
        <taxon>Poaceae</taxon>
        <taxon>PACMAD clade</taxon>
        <taxon>Panicoideae</taxon>
        <taxon>Panicodae</taxon>
        <taxon>Paniceae</taxon>
        <taxon>Panicinae</taxon>
        <taxon>Panicum</taxon>
        <taxon>Panicum sect. Panicum</taxon>
    </lineage>
</organism>
<dbReference type="EMBL" id="CM008054">
    <property type="protein sequence ID" value="PVH31247.1"/>
    <property type="molecule type" value="Genomic_DNA"/>
</dbReference>